<proteinExistence type="inferred from homology"/>
<reference evidence="3 4" key="1">
    <citation type="submission" date="2018-04" db="EMBL/GenBank/DDBJ databases">
        <title>Massilia violaceinigra sp. nov., a novel purple-pigmented bacterium isolated from Tianshan glacier, Xinjiang, China.</title>
        <authorList>
            <person name="Wang H."/>
        </authorList>
    </citation>
    <scope>NUCLEOTIDE SEQUENCE [LARGE SCALE GENOMIC DNA]</scope>
    <source>
        <strain evidence="3 4">B448-2</strain>
    </source>
</reference>
<keyword evidence="2" id="KW-0732">Signal</keyword>
<dbReference type="Pfam" id="PF02321">
    <property type="entry name" value="OEP"/>
    <property type="match status" value="1"/>
</dbReference>
<dbReference type="RefSeq" id="WP_181372977.1">
    <property type="nucleotide sequence ID" value="NZ_PXWF02000023.1"/>
</dbReference>
<protein>
    <submittedName>
        <fullName evidence="3">RND transporter</fullName>
    </submittedName>
</protein>
<sequence length="218" mass="22501">MIRLRTLLLAAAPLALGACAASAPPASVAPLLPAQWQAPLPHDGKLGDLSQWWRGQGDPLLAQLIEAAQRVNPTLASAQSRIAQSRAERVAASAALLPSLDAASSVNRASQQSALPGGTTSQAALQSSWELDLFGGRRAARTAAQARLAGAEAGWHEARVSVAAEVANQYYGLRACEQLLIVARQDAASRADTARLTELTAKAGFQAPATAALARASA</sequence>
<dbReference type="EMBL" id="PXWF02000023">
    <property type="protein sequence ID" value="PWF55468.1"/>
    <property type="molecule type" value="Genomic_DNA"/>
</dbReference>
<evidence type="ECO:0000313" key="4">
    <source>
        <dbReference type="Proteomes" id="UP000241421"/>
    </source>
</evidence>
<evidence type="ECO:0000313" key="3">
    <source>
        <dbReference type="EMBL" id="PWF55468.1"/>
    </source>
</evidence>
<dbReference type="AlphaFoldDB" id="A0A2U2I6S1"/>
<dbReference type="PANTHER" id="PTHR30203:SF25">
    <property type="entry name" value="OUTER MEMBRANE PROTEIN-RELATED"/>
    <property type="match status" value="1"/>
</dbReference>
<dbReference type="PROSITE" id="PS51257">
    <property type="entry name" value="PROKAR_LIPOPROTEIN"/>
    <property type="match status" value="1"/>
</dbReference>
<dbReference type="GO" id="GO:0015562">
    <property type="term" value="F:efflux transmembrane transporter activity"/>
    <property type="evidence" value="ECO:0007669"/>
    <property type="project" value="InterPro"/>
</dbReference>
<keyword evidence="4" id="KW-1185">Reference proteome</keyword>
<dbReference type="InterPro" id="IPR003423">
    <property type="entry name" value="OMP_efflux"/>
</dbReference>
<feature type="signal peptide" evidence="2">
    <location>
        <begin position="1"/>
        <end position="23"/>
    </location>
</feature>
<dbReference type="Proteomes" id="UP000241421">
    <property type="component" value="Unassembled WGS sequence"/>
</dbReference>
<comment type="similarity">
    <text evidence="1">Belongs to the outer membrane factor (OMF) (TC 1.B.17) family.</text>
</comment>
<evidence type="ECO:0000256" key="1">
    <source>
        <dbReference type="ARBA" id="ARBA00007613"/>
    </source>
</evidence>
<feature type="chain" id="PRO_5015558507" evidence="2">
    <location>
        <begin position="24"/>
        <end position="218"/>
    </location>
</feature>
<evidence type="ECO:0000256" key="2">
    <source>
        <dbReference type="SAM" id="SignalP"/>
    </source>
</evidence>
<dbReference type="SUPFAM" id="SSF56954">
    <property type="entry name" value="Outer membrane efflux proteins (OEP)"/>
    <property type="match status" value="1"/>
</dbReference>
<comment type="caution">
    <text evidence="3">The sequence shown here is derived from an EMBL/GenBank/DDBJ whole genome shotgun (WGS) entry which is preliminary data.</text>
</comment>
<dbReference type="Gene3D" id="2.20.200.10">
    <property type="entry name" value="Outer membrane efflux proteins (OEP)"/>
    <property type="match status" value="1"/>
</dbReference>
<dbReference type="PANTHER" id="PTHR30203">
    <property type="entry name" value="OUTER MEMBRANE CATION EFFLUX PROTEIN"/>
    <property type="match status" value="1"/>
</dbReference>
<gene>
    <name evidence="3" type="ORF">C7C56_001685</name>
</gene>
<dbReference type="Gene3D" id="1.20.1600.10">
    <property type="entry name" value="Outer membrane efflux proteins (OEP)"/>
    <property type="match status" value="1"/>
</dbReference>
<organism evidence="3 4">
    <name type="scientific">Massilia glaciei</name>
    <dbReference type="NCBI Taxonomy" id="1524097"/>
    <lineage>
        <taxon>Bacteria</taxon>
        <taxon>Pseudomonadati</taxon>
        <taxon>Pseudomonadota</taxon>
        <taxon>Betaproteobacteria</taxon>
        <taxon>Burkholderiales</taxon>
        <taxon>Oxalobacteraceae</taxon>
        <taxon>Telluria group</taxon>
        <taxon>Massilia</taxon>
    </lineage>
</organism>
<accession>A0A2U2I6S1</accession>
<name>A0A2U2I6S1_9BURK</name>
<feature type="non-terminal residue" evidence="3">
    <location>
        <position position="218"/>
    </location>
</feature>
<dbReference type="InterPro" id="IPR010131">
    <property type="entry name" value="MdtP/NodT-like"/>
</dbReference>